<accession>A0A3L6ZQX5</accession>
<dbReference type="AlphaFoldDB" id="A0A3L6ZQX5"/>
<dbReference type="EMBL" id="RCUV01000010">
    <property type="protein sequence ID" value="RLP70320.1"/>
    <property type="molecule type" value="Genomic_DNA"/>
</dbReference>
<evidence type="ECO:0008006" key="3">
    <source>
        <dbReference type="Google" id="ProtNLM"/>
    </source>
</evidence>
<evidence type="ECO:0000313" key="2">
    <source>
        <dbReference type="Proteomes" id="UP000270299"/>
    </source>
</evidence>
<reference evidence="1 2" key="1">
    <citation type="submission" date="2018-10" db="EMBL/GenBank/DDBJ databases">
        <authorList>
            <person name="Li J."/>
        </authorList>
    </citation>
    <scope>NUCLEOTIDE SEQUENCE [LARGE SCALE GENOMIC DNA]</scope>
    <source>
        <strain evidence="1 2">CCTCC AB209002</strain>
    </source>
</reference>
<sequence>MSAQHVDAGKAEAWMLEAFGMSLDEYKDNQYGRFPLAYITTAKRIVERSGVGPVLEEWFAEERKGVAGRKADISMQAVLIVLLMHVLDGRGVVFTKMAETLANRLEPGDFALIGIKASEGSEKEWFHRLWRSAQKLIKLVDSRPAPRHKKLKKNQFAKLLAALDQPMCDLKETRMRWMCNQLVEGSVSLMPREVMRRYKGNLAIDATRVDILGKAGNPGKGKDHKKRRSIDVFAGYWRRGGSHGGTGRRTEIWSYELELGVWVRNTPDGPDEFPLVASAVGFHQPGKVRGEGLLLLNSIRDRGHAIGTLMSDRAYVPSARPEELQAPARAMGWIFVADYKKTQLGLQAWHEDAILVDGTWYVKYMPQTLINATADSRNGRIDKKTRNGRLEARIPYMLKPKGRPDPEGYQRFSYPPVGSYSAVEPVSQKHLRAPKTPSSLTIPPSAGMKYRQHLQYNSKPWKKWYALRNTVESFNKSLKDSNAEGLADPGKRPGRGYTFAFLASTLAVVSANVRKIATFIRSVVDPVPSKARTRAPRRVDVMKRFFSEEHSPAIPAPPQ</sequence>
<dbReference type="RefSeq" id="WP_121673225.1">
    <property type="nucleotide sequence ID" value="NZ_BMXM01000007.1"/>
</dbReference>
<name>A0A3L6ZQX5_9MICO</name>
<organism evidence="1 2">
    <name type="scientific">Mycetocola manganoxydans</name>
    <dbReference type="NCBI Taxonomy" id="699879"/>
    <lineage>
        <taxon>Bacteria</taxon>
        <taxon>Bacillati</taxon>
        <taxon>Actinomycetota</taxon>
        <taxon>Actinomycetes</taxon>
        <taxon>Micrococcales</taxon>
        <taxon>Microbacteriaceae</taxon>
        <taxon>Mycetocola</taxon>
    </lineage>
</organism>
<dbReference type="Proteomes" id="UP000270299">
    <property type="component" value="Unassembled WGS sequence"/>
</dbReference>
<comment type="caution">
    <text evidence="1">The sequence shown here is derived from an EMBL/GenBank/DDBJ whole genome shotgun (WGS) entry which is preliminary data.</text>
</comment>
<proteinExistence type="predicted"/>
<dbReference type="OrthoDB" id="3837969at2"/>
<gene>
    <name evidence="1" type="ORF">D9V29_10215</name>
</gene>
<keyword evidence="2" id="KW-1185">Reference proteome</keyword>
<evidence type="ECO:0000313" key="1">
    <source>
        <dbReference type="EMBL" id="RLP70320.1"/>
    </source>
</evidence>
<protein>
    <recommendedName>
        <fullName evidence="3">Transposase</fullName>
    </recommendedName>
</protein>